<evidence type="ECO:0000259" key="2">
    <source>
        <dbReference type="Pfam" id="PF13340"/>
    </source>
</evidence>
<gene>
    <name evidence="3" type="ORF">GCM10007867_29490</name>
</gene>
<dbReference type="EMBL" id="BSNU01000008">
    <property type="protein sequence ID" value="GLQ64103.1"/>
    <property type="molecule type" value="Genomic_DNA"/>
</dbReference>
<dbReference type="Proteomes" id="UP001156614">
    <property type="component" value="Unassembled WGS sequence"/>
</dbReference>
<evidence type="ECO:0000313" key="4">
    <source>
        <dbReference type="Proteomes" id="UP001156614"/>
    </source>
</evidence>
<evidence type="ECO:0000313" key="3">
    <source>
        <dbReference type="EMBL" id="GLQ64103.1"/>
    </source>
</evidence>
<dbReference type="PANTHER" id="PTHR30007:SF0">
    <property type="entry name" value="TRANSPOSASE"/>
    <property type="match status" value="1"/>
</dbReference>
<dbReference type="GO" id="GO:0006313">
    <property type="term" value="P:DNA transposition"/>
    <property type="evidence" value="ECO:0007669"/>
    <property type="project" value="InterPro"/>
</dbReference>
<keyword evidence="4" id="KW-1185">Reference proteome</keyword>
<dbReference type="AlphaFoldDB" id="A0AAV5NI98"/>
<dbReference type="Pfam" id="PF01609">
    <property type="entry name" value="DDE_Tnp_1"/>
    <property type="match status" value="1"/>
</dbReference>
<comment type="caution">
    <text evidence="3">The sequence shown here is derived from an EMBL/GenBank/DDBJ whole genome shotgun (WGS) entry which is preliminary data.</text>
</comment>
<name>A0AAV5NI98_9PROT</name>
<accession>A0AAV5NI98</accession>
<reference evidence="4" key="1">
    <citation type="journal article" date="2019" name="Int. J. Syst. Evol. Microbiol.">
        <title>The Global Catalogue of Microorganisms (GCM) 10K type strain sequencing project: providing services to taxonomists for standard genome sequencing and annotation.</title>
        <authorList>
            <consortium name="The Broad Institute Genomics Platform"/>
            <consortium name="The Broad Institute Genome Sequencing Center for Infectious Disease"/>
            <person name="Wu L."/>
            <person name="Ma J."/>
        </authorList>
    </citation>
    <scope>NUCLEOTIDE SEQUENCE [LARGE SCALE GENOMIC DNA]</scope>
    <source>
        <strain evidence="4">NBRC 3267</strain>
    </source>
</reference>
<dbReference type="NCBIfam" id="NF033580">
    <property type="entry name" value="transpos_IS5_3"/>
    <property type="match status" value="1"/>
</dbReference>
<evidence type="ECO:0000259" key="1">
    <source>
        <dbReference type="Pfam" id="PF01609"/>
    </source>
</evidence>
<organism evidence="3 4">
    <name type="scientific">Gluconobacter cerinus</name>
    <dbReference type="NCBI Taxonomy" id="38307"/>
    <lineage>
        <taxon>Bacteria</taxon>
        <taxon>Pseudomonadati</taxon>
        <taxon>Pseudomonadota</taxon>
        <taxon>Alphaproteobacteria</taxon>
        <taxon>Acetobacterales</taxon>
        <taxon>Acetobacteraceae</taxon>
        <taxon>Gluconobacter</taxon>
    </lineage>
</organism>
<dbReference type="InterPro" id="IPR002559">
    <property type="entry name" value="Transposase_11"/>
</dbReference>
<feature type="domain" description="Transposase IS4-like" evidence="1">
    <location>
        <begin position="113"/>
        <end position="263"/>
    </location>
</feature>
<dbReference type="GO" id="GO:0003677">
    <property type="term" value="F:DNA binding"/>
    <property type="evidence" value="ECO:0007669"/>
    <property type="project" value="InterPro"/>
</dbReference>
<protein>
    <submittedName>
        <fullName evidence="3">IS5 family transposase</fullName>
    </submittedName>
</protein>
<proteinExistence type="predicted"/>
<dbReference type="Pfam" id="PF13340">
    <property type="entry name" value="DUF4096"/>
    <property type="match status" value="1"/>
</dbReference>
<dbReference type="InterPro" id="IPR025161">
    <property type="entry name" value="IS402-like_dom"/>
</dbReference>
<sequence length="310" mass="36419">MWTPEQRGRIADITRRTKRYPSDLTDEEWERLAPLMPPANRRGRKRATDFREIINALCYLVRSGCGWEMLPVHFGPWQTVYWWFRRLMRRFLFQTIHGICLMLDREAAGREASPSGSVIDSQGIKAPHAKTRGYDAGKKIVGRKRHIAVDTDGRLLLVRLTTADISDSAGGQMILDAIRKRWPWVKHLFADGTYDRLQLMDKAAFLDFTVEVVRRSDTAKGFEVLPRRWVVEPTFGWRIRWRRLVKDYEQRIDVAEAMIHIAMGSLMLRRNAHPWISKRALSASRYVINPLFNLNYKRQQKHVRFRETNT</sequence>
<feature type="domain" description="Insertion element IS402-like" evidence="2">
    <location>
        <begin position="24"/>
        <end position="97"/>
    </location>
</feature>
<dbReference type="PANTHER" id="PTHR30007">
    <property type="entry name" value="PHP DOMAIN PROTEIN"/>
    <property type="match status" value="1"/>
</dbReference>
<dbReference type="GO" id="GO:0004803">
    <property type="term" value="F:transposase activity"/>
    <property type="evidence" value="ECO:0007669"/>
    <property type="project" value="InterPro"/>
</dbReference>